<evidence type="ECO:0000256" key="1">
    <source>
        <dbReference type="ARBA" id="ARBA00007598"/>
    </source>
</evidence>
<accession>A0AAD9CV47</accession>
<gene>
    <name evidence="5" type="ORF">DB88DRAFT_123029</name>
</gene>
<dbReference type="SUPFAM" id="SSF51735">
    <property type="entry name" value="NAD(P)-binding Rossmann-fold domains"/>
    <property type="match status" value="1"/>
</dbReference>
<comment type="similarity">
    <text evidence="1">Belongs to the HIBADH-related family. NP60 subfamily.</text>
</comment>
<dbReference type="InterPro" id="IPR008927">
    <property type="entry name" value="6-PGluconate_DH-like_C_sf"/>
</dbReference>
<evidence type="ECO:0000313" key="5">
    <source>
        <dbReference type="EMBL" id="KAK1921090.1"/>
    </source>
</evidence>
<dbReference type="Gene3D" id="3.40.50.720">
    <property type="entry name" value="NAD(P)-binding Rossmann-like Domain"/>
    <property type="match status" value="1"/>
</dbReference>
<dbReference type="InterPro" id="IPR013328">
    <property type="entry name" value="6PGD_dom2"/>
</dbReference>
<feature type="active site" evidence="3">
    <location>
        <position position="177"/>
    </location>
</feature>
<sequence length="309" mass="33588">MRIGYVGLGNMGTPIFLNLVEYCRQNDLPAPCAWNIDQSRYEEMQARDNRMELKRELVEVVGQSDILFTCLLNDPVAEDVYRQFFASGHADGVIFVDQSSLKPKTSVKLETLAKEANASYLAAPVFGRPDAAAAATLVQVLAGSAEAKKVVSPIIVPAVAKRIVDAGEDAAKGNALKLLGNSMILGIVEMLSETFALVDAIGFDRVVYQSFIREFFPLYPFINYGDNICQGEFNRPGGFRLEAGLKDARNILSLGSDFGANITLPTIELAKKHLERAEEVCGKDADWSALAVALREQAGLPVAVNARAE</sequence>
<dbReference type="InterPro" id="IPR006115">
    <property type="entry name" value="6PGDH_NADP-bd"/>
</dbReference>
<dbReference type="Gene3D" id="1.10.1040.10">
    <property type="entry name" value="N-(1-d-carboxylethyl)-l-norvaline Dehydrogenase, domain 2"/>
    <property type="match status" value="1"/>
</dbReference>
<evidence type="ECO:0000256" key="2">
    <source>
        <dbReference type="ARBA" id="ARBA00023002"/>
    </source>
</evidence>
<dbReference type="Proteomes" id="UP001182556">
    <property type="component" value="Unassembled WGS sequence"/>
</dbReference>
<proteinExistence type="inferred from homology"/>
<dbReference type="AlphaFoldDB" id="A0AAD9CV47"/>
<name>A0AAD9CV47_PAPLA</name>
<feature type="domain" description="6-phosphogluconate dehydrogenase NADP-binding" evidence="4">
    <location>
        <begin position="2"/>
        <end position="162"/>
    </location>
</feature>
<evidence type="ECO:0000256" key="3">
    <source>
        <dbReference type="PIRSR" id="PIRSR000103-1"/>
    </source>
</evidence>
<dbReference type="SUPFAM" id="SSF48179">
    <property type="entry name" value="6-phosphogluconate dehydrogenase C-terminal domain-like"/>
    <property type="match status" value="1"/>
</dbReference>
<dbReference type="GO" id="GO:0016491">
    <property type="term" value="F:oxidoreductase activity"/>
    <property type="evidence" value="ECO:0007669"/>
    <property type="project" value="UniProtKB-KW"/>
</dbReference>
<dbReference type="PANTHER" id="PTHR43580">
    <property type="entry name" value="OXIDOREDUCTASE GLYR1-RELATED"/>
    <property type="match status" value="1"/>
</dbReference>
<dbReference type="PANTHER" id="PTHR43580:SF8">
    <property type="entry name" value="6-PHOSPHOGLUCONATE DEHYDROGENASE NADP-BINDING DOMAIN-CONTAINING PROTEIN-RELATED"/>
    <property type="match status" value="1"/>
</dbReference>
<dbReference type="InterPro" id="IPR051265">
    <property type="entry name" value="HIBADH-related_NP60_sf"/>
</dbReference>
<dbReference type="PIRSF" id="PIRSF000103">
    <property type="entry name" value="HIBADH"/>
    <property type="match status" value="1"/>
</dbReference>
<keyword evidence="6" id="KW-1185">Reference proteome</keyword>
<evidence type="ECO:0000259" key="4">
    <source>
        <dbReference type="Pfam" id="PF03446"/>
    </source>
</evidence>
<reference evidence="5" key="1">
    <citation type="submission" date="2023-02" db="EMBL/GenBank/DDBJ databases">
        <title>Identification and recombinant expression of a fungal hydrolase from Papiliotrema laurentii that hydrolyzes apple cutin and clears colloidal polyester polyurethane.</title>
        <authorList>
            <consortium name="DOE Joint Genome Institute"/>
            <person name="Roman V.A."/>
            <person name="Bojanowski C."/>
            <person name="Crable B.R."/>
            <person name="Wagner D.N."/>
            <person name="Hung C.S."/>
            <person name="Nadeau L.J."/>
            <person name="Schratz L."/>
            <person name="Haridas S."/>
            <person name="Pangilinan J."/>
            <person name="Lipzen A."/>
            <person name="Na H."/>
            <person name="Yan M."/>
            <person name="Ng V."/>
            <person name="Grigoriev I.V."/>
            <person name="Spatafora J.W."/>
            <person name="Barlow D."/>
            <person name="Biffinger J."/>
            <person name="Kelley-Loughnane N."/>
            <person name="Varaljay V.A."/>
            <person name="Crookes-Goodson W.J."/>
        </authorList>
    </citation>
    <scope>NUCLEOTIDE SEQUENCE</scope>
    <source>
        <strain evidence="5">5307AH</strain>
    </source>
</reference>
<dbReference type="EMBL" id="JAODAN010000012">
    <property type="protein sequence ID" value="KAK1921090.1"/>
    <property type="molecule type" value="Genomic_DNA"/>
</dbReference>
<dbReference type="InterPro" id="IPR036291">
    <property type="entry name" value="NAD(P)-bd_dom_sf"/>
</dbReference>
<evidence type="ECO:0000313" key="6">
    <source>
        <dbReference type="Proteomes" id="UP001182556"/>
    </source>
</evidence>
<dbReference type="GO" id="GO:0050661">
    <property type="term" value="F:NADP binding"/>
    <property type="evidence" value="ECO:0007669"/>
    <property type="project" value="InterPro"/>
</dbReference>
<organism evidence="5 6">
    <name type="scientific">Papiliotrema laurentii</name>
    <name type="common">Cryptococcus laurentii</name>
    <dbReference type="NCBI Taxonomy" id="5418"/>
    <lineage>
        <taxon>Eukaryota</taxon>
        <taxon>Fungi</taxon>
        <taxon>Dikarya</taxon>
        <taxon>Basidiomycota</taxon>
        <taxon>Agaricomycotina</taxon>
        <taxon>Tremellomycetes</taxon>
        <taxon>Tremellales</taxon>
        <taxon>Rhynchogastremaceae</taxon>
        <taxon>Papiliotrema</taxon>
    </lineage>
</organism>
<protein>
    <recommendedName>
        <fullName evidence="4">6-phosphogluconate dehydrogenase NADP-binding domain-containing protein</fullName>
    </recommendedName>
</protein>
<dbReference type="InterPro" id="IPR015815">
    <property type="entry name" value="HIBADH-related"/>
</dbReference>
<keyword evidence="2" id="KW-0560">Oxidoreductase</keyword>
<dbReference type="Pfam" id="PF03446">
    <property type="entry name" value="NAD_binding_2"/>
    <property type="match status" value="1"/>
</dbReference>
<comment type="caution">
    <text evidence="5">The sequence shown here is derived from an EMBL/GenBank/DDBJ whole genome shotgun (WGS) entry which is preliminary data.</text>
</comment>